<evidence type="ECO:0000313" key="14">
    <source>
        <dbReference type="Proteomes" id="UP000319828"/>
    </source>
</evidence>
<comment type="similarity">
    <text evidence="2">Belongs to the cytochrome c oxidase subunit 3 family.</text>
</comment>
<accession>A0A557P518</accession>
<evidence type="ECO:0000256" key="6">
    <source>
        <dbReference type="ARBA" id="ARBA00022989"/>
    </source>
</evidence>
<feature type="compositionally biased region" description="Polar residues" evidence="10">
    <location>
        <begin position="21"/>
        <end position="34"/>
    </location>
</feature>
<dbReference type="OrthoDB" id="9810850at2"/>
<feature type="transmembrane region" description="Helical" evidence="11">
    <location>
        <begin position="256"/>
        <end position="283"/>
    </location>
</feature>
<feature type="transmembrane region" description="Helical" evidence="11">
    <location>
        <begin position="304"/>
        <end position="322"/>
    </location>
</feature>
<comment type="caution">
    <text evidence="13">The sequence shown here is derived from an EMBL/GenBank/DDBJ whole genome shotgun (WGS) entry which is preliminary data.</text>
</comment>
<protein>
    <recommendedName>
        <fullName evidence="3">cytochrome-c oxidase</fullName>
        <ecNumber evidence="3">7.1.1.9</ecNumber>
    </recommendedName>
    <alternativeName>
        <fullName evidence="8">Cytochrome aa3 subunit 3</fullName>
    </alternativeName>
    <alternativeName>
        <fullName evidence="9">Cytochrome c oxidase polypeptide III</fullName>
    </alternativeName>
</protein>
<dbReference type="InterPro" id="IPR024791">
    <property type="entry name" value="Cyt_c/ubiquinol_Oxase_su3"/>
</dbReference>
<comment type="subcellular location">
    <subcellularLocation>
        <location evidence="1">Membrane</location>
        <topology evidence="1">Multi-pass membrane protein</topology>
    </subcellularLocation>
</comment>
<dbReference type="Pfam" id="PF00510">
    <property type="entry name" value="COX3"/>
    <property type="match status" value="1"/>
</dbReference>
<evidence type="ECO:0000256" key="1">
    <source>
        <dbReference type="ARBA" id="ARBA00004141"/>
    </source>
</evidence>
<evidence type="ECO:0000256" key="3">
    <source>
        <dbReference type="ARBA" id="ARBA00012949"/>
    </source>
</evidence>
<dbReference type="PANTHER" id="PTHR11403">
    <property type="entry name" value="CYTOCHROME C OXIDASE SUBUNIT III"/>
    <property type="match status" value="1"/>
</dbReference>
<dbReference type="InterPro" id="IPR035973">
    <property type="entry name" value="Cyt_c_oxidase_su3-like_sf"/>
</dbReference>
<dbReference type="GO" id="GO:0004129">
    <property type="term" value="F:cytochrome-c oxidase activity"/>
    <property type="evidence" value="ECO:0007669"/>
    <property type="project" value="UniProtKB-EC"/>
</dbReference>
<evidence type="ECO:0000256" key="2">
    <source>
        <dbReference type="ARBA" id="ARBA00010581"/>
    </source>
</evidence>
<dbReference type="PROSITE" id="PS50253">
    <property type="entry name" value="COX3"/>
    <property type="match status" value="1"/>
</dbReference>
<dbReference type="RefSeq" id="WP_144388474.1">
    <property type="nucleotide sequence ID" value="NZ_CANNCB010000011.1"/>
</dbReference>
<feature type="transmembrane region" description="Helical" evidence="11">
    <location>
        <begin position="48"/>
        <end position="67"/>
    </location>
</feature>
<keyword evidence="5" id="KW-1278">Translocase</keyword>
<feature type="domain" description="Heme-copper oxidase subunit III family profile" evidence="12">
    <location>
        <begin position="36"/>
        <end position="323"/>
    </location>
</feature>
<keyword evidence="4 11" id="KW-0812">Transmembrane</keyword>
<dbReference type="GO" id="GO:0019646">
    <property type="term" value="P:aerobic electron transport chain"/>
    <property type="evidence" value="ECO:0007669"/>
    <property type="project" value="InterPro"/>
</dbReference>
<dbReference type="CDD" id="cd01665">
    <property type="entry name" value="Cyt_c_Oxidase_III"/>
    <property type="match status" value="1"/>
</dbReference>
<feature type="transmembrane region" description="Helical" evidence="11">
    <location>
        <begin position="186"/>
        <end position="206"/>
    </location>
</feature>
<dbReference type="EC" id="7.1.1.9" evidence="3"/>
<evidence type="ECO:0000256" key="4">
    <source>
        <dbReference type="ARBA" id="ARBA00022692"/>
    </source>
</evidence>
<feature type="region of interest" description="Disordered" evidence="10">
    <location>
        <begin position="1"/>
        <end position="35"/>
    </location>
</feature>
<evidence type="ECO:0000256" key="5">
    <source>
        <dbReference type="ARBA" id="ARBA00022967"/>
    </source>
</evidence>
<feature type="transmembrane region" description="Helical" evidence="11">
    <location>
        <begin position="218"/>
        <end position="236"/>
    </location>
</feature>
<sequence>MNKSNPLPQSSAIESEVRRSVSGQAPPSSRQPASHQPEIYYVPSESNWPIVGAFALFLIAVGAGLYMQPKGMLSHFGGFVLLAGLIVLVIMLVGWFRNVIQESMSGLYSHQIERSFRQGMSWFIFSEVMFFAAFFGALFYARMIAVPWLGGASNNLMTNEVLWPTFEAIWPLVKTPSGVETQAMPWQGLPLMNTIILLTSSITLHFSQLSLEKNQRTALIIWLEITIVLAAAFLFYQAEEYIHAYQEMNLTLQSGIYGNTFFLLTGFHGLHVTLGTIFLIVLLARIAFSHFTPRDHFAFQAGSWYWHFVDVVWLCLFIFVYVL</sequence>
<evidence type="ECO:0000256" key="10">
    <source>
        <dbReference type="SAM" id="MobiDB-lite"/>
    </source>
</evidence>
<evidence type="ECO:0000256" key="9">
    <source>
        <dbReference type="ARBA" id="ARBA00031625"/>
    </source>
</evidence>
<evidence type="ECO:0000313" key="13">
    <source>
        <dbReference type="EMBL" id="TVO35717.1"/>
    </source>
</evidence>
<feature type="transmembrane region" description="Helical" evidence="11">
    <location>
        <begin position="79"/>
        <end position="100"/>
    </location>
</feature>
<proteinExistence type="inferred from homology"/>
<dbReference type="Gene3D" id="1.20.120.80">
    <property type="entry name" value="Cytochrome c oxidase, subunit III, four-helix bundle"/>
    <property type="match status" value="1"/>
</dbReference>
<keyword evidence="6 11" id="KW-1133">Transmembrane helix</keyword>
<dbReference type="InterPro" id="IPR033945">
    <property type="entry name" value="Cyt_c_oxase_su3_dom"/>
</dbReference>
<dbReference type="FunFam" id="1.20.120.80:FF:000003">
    <property type="entry name" value="Cytochrome c oxidase subunit 3"/>
    <property type="match status" value="1"/>
</dbReference>
<dbReference type="EMBL" id="VMKJ01000023">
    <property type="protein sequence ID" value="TVO35717.1"/>
    <property type="molecule type" value="Genomic_DNA"/>
</dbReference>
<dbReference type="InterPro" id="IPR013833">
    <property type="entry name" value="Cyt_c_oxidase_su3_a-hlx"/>
</dbReference>
<dbReference type="Proteomes" id="UP000319828">
    <property type="component" value="Unassembled WGS sequence"/>
</dbReference>
<reference evidence="13 14" key="1">
    <citation type="submission" date="2019-07" db="EMBL/GenBank/DDBJ databases">
        <title>The draft genome sequence of Vibrio algivorus M1486.</title>
        <authorList>
            <person name="Meng X."/>
        </authorList>
    </citation>
    <scope>NUCLEOTIDE SEQUENCE [LARGE SCALE GENOMIC DNA]</scope>
    <source>
        <strain evidence="13 14">M1486</strain>
    </source>
</reference>
<feature type="compositionally biased region" description="Polar residues" evidence="10">
    <location>
        <begin position="1"/>
        <end position="13"/>
    </location>
</feature>
<dbReference type="PANTHER" id="PTHR11403:SF7">
    <property type="entry name" value="CYTOCHROME C OXIDASE SUBUNIT 3"/>
    <property type="match status" value="1"/>
</dbReference>
<dbReference type="AlphaFoldDB" id="A0A557P518"/>
<name>A0A557P518_9VIBR</name>
<evidence type="ECO:0000256" key="11">
    <source>
        <dbReference type="SAM" id="Phobius"/>
    </source>
</evidence>
<evidence type="ECO:0000259" key="12">
    <source>
        <dbReference type="PROSITE" id="PS50253"/>
    </source>
</evidence>
<dbReference type="InterPro" id="IPR000298">
    <property type="entry name" value="Cyt_c_oxidase-like_su3"/>
</dbReference>
<gene>
    <name evidence="13" type="ORF">FOF44_11560</name>
</gene>
<evidence type="ECO:0000256" key="7">
    <source>
        <dbReference type="ARBA" id="ARBA00023136"/>
    </source>
</evidence>
<dbReference type="GO" id="GO:0016020">
    <property type="term" value="C:membrane"/>
    <property type="evidence" value="ECO:0007669"/>
    <property type="project" value="UniProtKB-SubCell"/>
</dbReference>
<evidence type="ECO:0000256" key="8">
    <source>
        <dbReference type="ARBA" id="ARBA00031400"/>
    </source>
</evidence>
<feature type="transmembrane region" description="Helical" evidence="11">
    <location>
        <begin position="121"/>
        <end position="141"/>
    </location>
</feature>
<dbReference type="SUPFAM" id="SSF81452">
    <property type="entry name" value="Cytochrome c oxidase subunit III-like"/>
    <property type="match status" value="1"/>
</dbReference>
<organism evidence="13 14">
    <name type="scientific">Vibrio algivorus</name>
    <dbReference type="NCBI Taxonomy" id="1667024"/>
    <lineage>
        <taxon>Bacteria</taxon>
        <taxon>Pseudomonadati</taxon>
        <taxon>Pseudomonadota</taxon>
        <taxon>Gammaproteobacteria</taxon>
        <taxon>Vibrionales</taxon>
        <taxon>Vibrionaceae</taxon>
        <taxon>Vibrio</taxon>
    </lineage>
</organism>
<dbReference type="Gene3D" id="1.10.287.70">
    <property type="match status" value="1"/>
</dbReference>
<keyword evidence="7 11" id="KW-0472">Membrane</keyword>